<dbReference type="Proteomes" id="UP000887577">
    <property type="component" value="Unplaced"/>
</dbReference>
<name>A0A914Z5U7_9BILA</name>
<proteinExistence type="predicted"/>
<feature type="coiled-coil region" evidence="1">
    <location>
        <begin position="9"/>
        <end position="105"/>
    </location>
</feature>
<dbReference type="WBParaSite" id="PSU_v2.g5619.t1">
    <property type="protein sequence ID" value="PSU_v2.g5619.t1"/>
    <property type="gene ID" value="PSU_v2.g5619"/>
</dbReference>
<evidence type="ECO:0000313" key="3">
    <source>
        <dbReference type="WBParaSite" id="PSU_v2.g5619.t1"/>
    </source>
</evidence>
<dbReference type="AlphaFoldDB" id="A0A914Z5U7"/>
<sequence length="127" mass="15032">MDIESGAKIMIYEEEKESLDARIAQVEYKCQQDIDRMKEALKEATQSREVMRLEKNEFEKQREAAMQQLAESNGHLNHSQKIHHLEKVKNEITVLKNENARLKSFMKAKGFQIPEKENQEPKMNTRW</sequence>
<accession>A0A914Z5U7</accession>
<keyword evidence="2" id="KW-1185">Reference proteome</keyword>
<organism evidence="2 3">
    <name type="scientific">Panagrolaimus superbus</name>
    <dbReference type="NCBI Taxonomy" id="310955"/>
    <lineage>
        <taxon>Eukaryota</taxon>
        <taxon>Metazoa</taxon>
        <taxon>Ecdysozoa</taxon>
        <taxon>Nematoda</taxon>
        <taxon>Chromadorea</taxon>
        <taxon>Rhabditida</taxon>
        <taxon>Tylenchina</taxon>
        <taxon>Panagrolaimomorpha</taxon>
        <taxon>Panagrolaimoidea</taxon>
        <taxon>Panagrolaimidae</taxon>
        <taxon>Panagrolaimus</taxon>
    </lineage>
</organism>
<protein>
    <submittedName>
        <fullName evidence="3">Uncharacterized protein</fullName>
    </submittedName>
</protein>
<reference evidence="3" key="1">
    <citation type="submission" date="2022-11" db="UniProtKB">
        <authorList>
            <consortium name="WormBaseParasite"/>
        </authorList>
    </citation>
    <scope>IDENTIFICATION</scope>
</reference>
<keyword evidence="1" id="KW-0175">Coiled coil</keyword>
<evidence type="ECO:0000313" key="2">
    <source>
        <dbReference type="Proteomes" id="UP000887577"/>
    </source>
</evidence>
<evidence type="ECO:0000256" key="1">
    <source>
        <dbReference type="SAM" id="Coils"/>
    </source>
</evidence>